<dbReference type="PROSITE" id="PS00122">
    <property type="entry name" value="CARBOXYLESTERASE_B_1"/>
    <property type="match status" value="1"/>
</dbReference>
<name>A0A3N0V5P4_9PROT</name>
<evidence type="ECO:0000256" key="1">
    <source>
        <dbReference type="ARBA" id="ARBA00022801"/>
    </source>
</evidence>
<dbReference type="PANTHER" id="PTHR48081">
    <property type="entry name" value="AB HYDROLASE SUPERFAMILY PROTEIN C4A8.06C"/>
    <property type="match status" value="1"/>
</dbReference>
<keyword evidence="1 3" id="KW-0378">Hydrolase</keyword>
<dbReference type="GO" id="GO:0016787">
    <property type="term" value="F:hydrolase activity"/>
    <property type="evidence" value="ECO:0007669"/>
    <property type="project" value="UniProtKB-KW"/>
</dbReference>
<reference evidence="3 4" key="1">
    <citation type="submission" date="2018-10" db="EMBL/GenBank/DDBJ databases">
        <authorList>
            <person name="Chen W.-M."/>
        </authorList>
    </citation>
    <scope>NUCLEOTIDE SEQUENCE [LARGE SCALE GENOMIC DNA]</scope>
    <source>
        <strain evidence="3 4">H-5</strain>
    </source>
</reference>
<dbReference type="Gene3D" id="3.40.50.1820">
    <property type="entry name" value="alpha/beta hydrolase"/>
    <property type="match status" value="1"/>
</dbReference>
<dbReference type="InterPro" id="IPR049492">
    <property type="entry name" value="BD-FAE-like_dom"/>
</dbReference>
<evidence type="ECO:0000313" key="3">
    <source>
        <dbReference type="EMBL" id="ROH88130.1"/>
    </source>
</evidence>
<dbReference type="Pfam" id="PF20434">
    <property type="entry name" value="BD-FAE"/>
    <property type="match status" value="1"/>
</dbReference>
<dbReference type="InterPro" id="IPR050300">
    <property type="entry name" value="GDXG_lipolytic_enzyme"/>
</dbReference>
<sequence>MTVKKSLQRMLGVMAIAVTSGVGCSPVKTLNALIPDSAYQLSTVAYGTLPRQQLDIYVPKQRDPATPAPVVVFYYGGSWESGERADYKFVGEALSSQGFIVVIPDYRVYPDVLFPAFMQDPALAAKWVSTGIQQFGGDPARLFLAGHSAGAHIAVMLSVNPDYLAMVDMRTQQIRGTIGLAGPYDFLPLKTQRLNTIFGAAEEQWRSQPINFVGESHPPMLLMVGMKDGTVWPRNSIRMAAKLKAQGNAVQLVEYADYGHIDMVARLAKPLRGDSTLLEEISRFVRAQP</sequence>
<dbReference type="InterPro" id="IPR029058">
    <property type="entry name" value="AB_hydrolase_fold"/>
</dbReference>
<dbReference type="PROSITE" id="PS51257">
    <property type="entry name" value="PROKAR_LIPOPROTEIN"/>
    <property type="match status" value="1"/>
</dbReference>
<keyword evidence="4" id="KW-1185">Reference proteome</keyword>
<dbReference type="EMBL" id="RJVP01000001">
    <property type="protein sequence ID" value="ROH88130.1"/>
    <property type="molecule type" value="Genomic_DNA"/>
</dbReference>
<proteinExistence type="predicted"/>
<dbReference type="RefSeq" id="WP_123236124.1">
    <property type="nucleotide sequence ID" value="NZ_RJVP01000001.1"/>
</dbReference>
<dbReference type="PANTHER" id="PTHR48081:SF9">
    <property type="entry name" value="CARBOXYLESTERASE"/>
    <property type="match status" value="1"/>
</dbReference>
<accession>A0A3N0V5P4</accession>
<organism evidence="3 4">
    <name type="scientific">Pseudomethylobacillus aquaticus</name>
    <dbReference type="NCBI Taxonomy" id="2676064"/>
    <lineage>
        <taxon>Bacteria</taxon>
        <taxon>Pseudomonadati</taxon>
        <taxon>Pseudomonadota</taxon>
        <taxon>Betaproteobacteria</taxon>
        <taxon>Nitrosomonadales</taxon>
        <taxon>Methylophilaceae</taxon>
        <taxon>Pseudomethylobacillus</taxon>
    </lineage>
</organism>
<dbReference type="SUPFAM" id="SSF53474">
    <property type="entry name" value="alpha/beta-Hydrolases"/>
    <property type="match status" value="1"/>
</dbReference>
<dbReference type="Proteomes" id="UP000275137">
    <property type="component" value="Unassembled WGS sequence"/>
</dbReference>
<evidence type="ECO:0000313" key="4">
    <source>
        <dbReference type="Proteomes" id="UP000275137"/>
    </source>
</evidence>
<feature type="domain" description="BD-FAE-like" evidence="2">
    <location>
        <begin position="54"/>
        <end position="243"/>
    </location>
</feature>
<dbReference type="AlphaFoldDB" id="A0A3N0V5P4"/>
<evidence type="ECO:0000259" key="2">
    <source>
        <dbReference type="Pfam" id="PF20434"/>
    </source>
</evidence>
<protein>
    <submittedName>
        <fullName evidence="3">Alpha/beta hydrolase</fullName>
    </submittedName>
</protein>
<comment type="caution">
    <text evidence="3">The sequence shown here is derived from an EMBL/GenBank/DDBJ whole genome shotgun (WGS) entry which is preliminary data.</text>
</comment>
<dbReference type="InterPro" id="IPR019826">
    <property type="entry name" value="Carboxylesterase_B_AS"/>
</dbReference>
<gene>
    <name evidence="3" type="ORF">ED236_01240</name>
</gene>